<evidence type="ECO:0000313" key="2">
    <source>
        <dbReference type="EMBL" id="KNZ56606.1"/>
    </source>
</evidence>
<accession>A0A0L6V727</accession>
<keyword evidence="1" id="KW-0812">Transmembrane</keyword>
<dbReference type="AlphaFoldDB" id="A0A0L6V727"/>
<proteinExistence type="predicted"/>
<comment type="caution">
    <text evidence="2">The sequence shown here is derived from an EMBL/GenBank/DDBJ whole genome shotgun (WGS) entry which is preliminary data.</text>
</comment>
<feature type="transmembrane region" description="Helical" evidence="1">
    <location>
        <begin position="148"/>
        <end position="167"/>
    </location>
</feature>
<feature type="transmembrane region" description="Helical" evidence="1">
    <location>
        <begin position="205"/>
        <end position="222"/>
    </location>
</feature>
<evidence type="ECO:0000256" key="1">
    <source>
        <dbReference type="SAM" id="Phobius"/>
    </source>
</evidence>
<name>A0A0L6V727_9BASI</name>
<keyword evidence="3" id="KW-1185">Reference proteome</keyword>
<keyword evidence="1" id="KW-0472">Membrane</keyword>
<reference evidence="2 3" key="1">
    <citation type="submission" date="2015-08" db="EMBL/GenBank/DDBJ databases">
        <title>Next Generation Sequencing and Analysis of the Genome of Puccinia sorghi L Schw, the Causal Agent of Maize Common Rust.</title>
        <authorList>
            <person name="Rochi L."/>
            <person name="Burguener G."/>
            <person name="Darino M."/>
            <person name="Turjanski A."/>
            <person name="Kreff E."/>
            <person name="Dieguez M.J."/>
            <person name="Sacco F."/>
        </authorList>
    </citation>
    <scope>NUCLEOTIDE SEQUENCE [LARGE SCALE GENOMIC DNA]</scope>
    <source>
        <strain evidence="2 3">RO10H11247</strain>
    </source>
</reference>
<keyword evidence="1" id="KW-1133">Transmembrane helix</keyword>
<organism evidence="2 3">
    <name type="scientific">Puccinia sorghi</name>
    <dbReference type="NCBI Taxonomy" id="27349"/>
    <lineage>
        <taxon>Eukaryota</taxon>
        <taxon>Fungi</taxon>
        <taxon>Dikarya</taxon>
        <taxon>Basidiomycota</taxon>
        <taxon>Pucciniomycotina</taxon>
        <taxon>Pucciniomycetes</taxon>
        <taxon>Pucciniales</taxon>
        <taxon>Pucciniaceae</taxon>
        <taxon>Puccinia</taxon>
    </lineage>
</organism>
<dbReference type="VEuPathDB" id="FungiDB:VP01_2366g2"/>
<evidence type="ECO:0000313" key="3">
    <source>
        <dbReference type="Proteomes" id="UP000037035"/>
    </source>
</evidence>
<protein>
    <submittedName>
        <fullName evidence="2">Uncharacterized protein</fullName>
    </submittedName>
</protein>
<gene>
    <name evidence="2" type="ORF">VP01_2366g2</name>
</gene>
<feature type="transmembrane region" description="Helical" evidence="1">
    <location>
        <begin position="49"/>
        <end position="67"/>
    </location>
</feature>
<dbReference type="Proteomes" id="UP000037035">
    <property type="component" value="Unassembled WGS sequence"/>
</dbReference>
<sequence>MLTVCSHSCQTGSIPCFPPLVVFFWCPSDPSLLLFHASSYYLHNHKQKTFLLCFFFFPHSTGFSVFISENIRRLLNLPSILLDWHYRQERGVLLWAESSAWGSSVDQGACVCCPVERSAQLATDQANHTQNYFIPGCKTSHVVVMKSFFCHMCCFLFASALMCSLNQNPLYVLLIVLGDLEGGVFCLTHFLGFIGLLLPKDLRNMCYQFVFLSNYTVVQLATNCCLEPMALLQKVIDFFLSVTQWVNSLASVMCITCFLPILVTRVEKLHSLNSDFHENQSMQYLLVFFLFDQIKVLHPKCQPHWCRLTMDYCFPELQLDLTELSQGTNMFFSISFIMRCLYHHAALKPHERFISEVRINYYVKQVQQGYIFQNLRGFS</sequence>
<feature type="transmembrane region" description="Helical" evidence="1">
    <location>
        <begin position="242"/>
        <end position="263"/>
    </location>
</feature>
<feature type="transmembrane region" description="Helical" evidence="1">
    <location>
        <begin position="173"/>
        <end position="198"/>
    </location>
</feature>
<dbReference type="EMBL" id="LAVV01007243">
    <property type="protein sequence ID" value="KNZ56606.1"/>
    <property type="molecule type" value="Genomic_DNA"/>
</dbReference>